<gene>
    <name evidence="1" type="ORF">QX99_00408</name>
</gene>
<protein>
    <submittedName>
        <fullName evidence="1">Putative dihydroxyacetone kinase regulator</fullName>
    </submittedName>
</protein>
<dbReference type="PANTHER" id="PTHR43479:SF11">
    <property type="entry name" value="ACREF_ENVCD OPERON REPRESSOR-RELATED"/>
    <property type="match status" value="1"/>
</dbReference>
<dbReference type="PANTHER" id="PTHR43479">
    <property type="entry name" value="ACREF/ENVCD OPERON REPRESSOR-RELATED"/>
    <property type="match status" value="1"/>
</dbReference>
<keyword evidence="1" id="KW-0418">Kinase</keyword>
<dbReference type="InterPro" id="IPR009057">
    <property type="entry name" value="Homeodomain-like_sf"/>
</dbReference>
<dbReference type="InterPro" id="IPR050624">
    <property type="entry name" value="HTH-type_Tx_Regulator"/>
</dbReference>
<dbReference type="GO" id="GO:0016301">
    <property type="term" value="F:kinase activity"/>
    <property type="evidence" value="ECO:0007669"/>
    <property type="project" value="UniProtKB-KW"/>
</dbReference>
<proteinExistence type="predicted"/>
<dbReference type="SUPFAM" id="SSF46689">
    <property type="entry name" value="Homeodomain-like"/>
    <property type="match status" value="1"/>
</dbReference>
<dbReference type="EMBL" id="JWHU01000005">
    <property type="protein sequence ID" value="KIU22028.1"/>
    <property type="molecule type" value="Genomic_DNA"/>
</dbReference>
<dbReference type="OrthoDB" id="2241747at2"/>
<comment type="caution">
    <text evidence="1">The sequence shown here is derived from an EMBL/GenBank/DDBJ whole genome shotgun (WGS) entry which is preliminary data.</text>
</comment>
<keyword evidence="1" id="KW-0808">Transferase</keyword>
<dbReference type="AlphaFoldDB" id="A0A0D1JL17"/>
<dbReference type="PATRIC" id="fig|137591.25.peg.395"/>
<evidence type="ECO:0000313" key="1">
    <source>
        <dbReference type="EMBL" id="KIU22028.1"/>
    </source>
</evidence>
<dbReference type="Gene3D" id="1.10.357.10">
    <property type="entry name" value="Tetracycline Repressor, domain 2"/>
    <property type="match status" value="1"/>
</dbReference>
<sequence length="190" mass="21744">MQFTDSDIQIFQAFAKVAQRTASFSDITIKAIAEEVGISRQAMYQSHFRNTDELLTSLYYYVDQDIQDEIKAVVTERTGSPSIIHHLVYAVLPLIYDKRAFFQILYSDKINSTWNGFMEDRYSDLLLPLFQDRLYMGVVVPATVQSKVIIHEFIGLVSIWMNQTEPVLPEAFAPILIYALNNSASTMINN</sequence>
<organism evidence="1 2">
    <name type="scientific">Weissella cibaria</name>
    <dbReference type="NCBI Taxonomy" id="137591"/>
    <lineage>
        <taxon>Bacteria</taxon>
        <taxon>Bacillati</taxon>
        <taxon>Bacillota</taxon>
        <taxon>Bacilli</taxon>
        <taxon>Lactobacillales</taxon>
        <taxon>Lactobacillaceae</taxon>
        <taxon>Weissella</taxon>
    </lineage>
</organism>
<keyword evidence="2" id="KW-1185">Reference proteome</keyword>
<name>A0A0D1JL17_9LACO</name>
<accession>A0A0D1JL17</accession>
<reference evidence="1 2" key="1">
    <citation type="journal article" date="2015" name="Microbiology (Mosc.)">
        <title>Genomics of the Weissella cibaria species with an examination of its metabolic traits.</title>
        <authorList>
            <person name="Lynch K.M."/>
            <person name="Lucid A."/>
            <person name="Arendt E.K."/>
            <person name="Sleator R.D."/>
            <person name="Lucey B."/>
            <person name="Coffey A."/>
        </authorList>
    </citation>
    <scope>NUCLEOTIDE SEQUENCE [LARGE SCALE GENOMIC DNA]</scope>
    <source>
        <strain evidence="1 2">MG1</strain>
    </source>
</reference>
<evidence type="ECO:0000313" key="2">
    <source>
        <dbReference type="Proteomes" id="UP000032287"/>
    </source>
</evidence>
<dbReference type="RefSeq" id="WP_043708771.1">
    <property type="nucleotide sequence ID" value="NZ_CP012873.1"/>
</dbReference>
<dbReference type="eggNOG" id="COG1309">
    <property type="taxonomic scope" value="Bacteria"/>
</dbReference>
<dbReference type="Proteomes" id="UP000032287">
    <property type="component" value="Unassembled WGS sequence"/>
</dbReference>
<dbReference type="KEGG" id="wcb:AO080_04090"/>